<accession>A0A4C1WQH1</accession>
<gene>
    <name evidence="2" type="ORF">EVAR_27715_1</name>
</gene>
<comment type="caution">
    <text evidence="2">The sequence shown here is derived from an EMBL/GenBank/DDBJ whole genome shotgun (WGS) entry which is preliminary data.</text>
</comment>
<organism evidence="2 3">
    <name type="scientific">Eumeta variegata</name>
    <name type="common">Bagworm moth</name>
    <name type="synonym">Eumeta japonica</name>
    <dbReference type="NCBI Taxonomy" id="151549"/>
    <lineage>
        <taxon>Eukaryota</taxon>
        <taxon>Metazoa</taxon>
        <taxon>Ecdysozoa</taxon>
        <taxon>Arthropoda</taxon>
        <taxon>Hexapoda</taxon>
        <taxon>Insecta</taxon>
        <taxon>Pterygota</taxon>
        <taxon>Neoptera</taxon>
        <taxon>Endopterygota</taxon>
        <taxon>Lepidoptera</taxon>
        <taxon>Glossata</taxon>
        <taxon>Ditrysia</taxon>
        <taxon>Tineoidea</taxon>
        <taxon>Psychidae</taxon>
        <taxon>Oiketicinae</taxon>
        <taxon>Eumeta</taxon>
    </lineage>
</organism>
<dbReference type="Proteomes" id="UP000299102">
    <property type="component" value="Unassembled WGS sequence"/>
</dbReference>
<evidence type="ECO:0000313" key="2">
    <source>
        <dbReference type="EMBL" id="GBP52772.1"/>
    </source>
</evidence>
<dbReference type="AlphaFoldDB" id="A0A4C1WQH1"/>
<evidence type="ECO:0000256" key="1">
    <source>
        <dbReference type="SAM" id="MobiDB-lite"/>
    </source>
</evidence>
<evidence type="ECO:0000313" key="3">
    <source>
        <dbReference type="Proteomes" id="UP000299102"/>
    </source>
</evidence>
<dbReference type="EMBL" id="BGZK01000609">
    <property type="protein sequence ID" value="GBP52772.1"/>
    <property type="molecule type" value="Genomic_DNA"/>
</dbReference>
<sequence>MGRPTKPAAHVSHPYCKPLRSSIDHHIRLQQVLDHNDVMGRHSRSDDIYRTGRDEARRAASRGGRQLPMTRLQPFRPGLRFIYSDAERRLLRAADARPASYARPARCFPGAY</sequence>
<proteinExistence type="predicted"/>
<keyword evidence="3" id="KW-1185">Reference proteome</keyword>
<feature type="compositionally biased region" description="Basic and acidic residues" evidence="1">
    <location>
        <begin position="37"/>
        <end position="58"/>
    </location>
</feature>
<feature type="region of interest" description="Disordered" evidence="1">
    <location>
        <begin position="37"/>
        <end position="70"/>
    </location>
</feature>
<reference evidence="2 3" key="1">
    <citation type="journal article" date="2019" name="Commun. Biol.">
        <title>The bagworm genome reveals a unique fibroin gene that provides high tensile strength.</title>
        <authorList>
            <person name="Kono N."/>
            <person name="Nakamura H."/>
            <person name="Ohtoshi R."/>
            <person name="Tomita M."/>
            <person name="Numata K."/>
            <person name="Arakawa K."/>
        </authorList>
    </citation>
    <scope>NUCLEOTIDE SEQUENCE [LARGE SCALE GENOMIC DNA]</scope>
</reference>
<protein>
    <submittedName>
        <fullName evidence="2">Uncharacterized protein</fullName>
    </submittedName>
</protein>
<name>A0A4C1WQH1_EUMVA</name>